<evidence type="ECO:0000313" key="2">
    <source>
        <dbReference type="EMBL" id="CAJ1075833.1"/>
    </source>
</evidence>
<keyword evidence="3" id="KW-1185">Reference proteome</keyword>
<protein>
    <submittedName>
        <fullName evidence="2">Uncharacterized protein LOC119501921 isoform X2</fullName>
    </submittedName>
</protein>
<accession>A0AAV1GTV5</accession>
<proteinExistence type="predicted"/>
<organism evidence="2 3">
    <name type="scientific">Xyrichtys novacula</name>
    <name type="common">Pearly razorfish</name>
    <name type="synonym">Hemipteronotus novacula</name>
    <dbReference type="NCBI Taxonomy" id="13765"/>
    <lineage>
        <taxon>Eukaryota</taxon>
        <taxon>Metazoa</taxon>
        <taxon>Chordata</taxon>
        <taxon>Craniata</taxon>
        <taxon>Vertebrata</taxon>
        <taxon>Euteleostomi</taxon>
        <taxon>Actinopterygii</taxon>
        <taxon>Neopterygii</taxon>
        <taxon>Teleostei</taxon>
        <taxon>Neoteleostei</taxon>
        <taxon>Acanthomorphata</taxon>
        <taxon>Eupercaria</taxon>
        <taxon>Labriformes</taxon>
        <taxon>Labridae</taxon>
        <taxon>Xyrichtys</taxon>
    </lineage>
</organism>
<dbReference type="Proteomes" id="UP001178508">
    <property type="component" value="Chromosome 16"/>
</dbReference>
<name>A0AAV1GTV5_XYRNO</name>
<keyword evidence="1" id="KW-0472">Membrane</keyword>
<sequence>MDKKQCQEAGGKWDSLVKKCMLSRTNGRPAGPPTIGATSPTPVVSSMMVLSPAVWFVVVLVILASILAVALWFIIYKQHIRISRTPGAESQQDPPQKAEPPVVVVNNHAEVRVPSACSHLYSEAQIGSGWEGNPTEQSGTDEGRGLPLCSTPKEHRLPLPATELGGTVLVTTKTV</sequence>
<dbReference type="EMBL" id="OY660879">
    <property type="protein sequence ID" value="CAJ1075833.1"/>
    <property type="molecule type" value="Genomic_DNA"/>
</dbReference>
<keyword evidence="1" id="KW-1133">Transmembrane helix</keyword>
<evidence type="ECO:0000256" key="1">
    <source>
        <dbReference type="SAM" id="Phobius"/>
    </source>
</evidence>
<feature type="transmembrane region" description="Helical" evidence="1">
    <location>
        <begin position="53"/>
        <end position="75"/>
    </location>
</feature>
<keyword evidence="1" id="KW-0812">Transmembrane</keyword>
<evidence type="ECO:0000313" key="3">
    <source>
        <dbReference type="Proteomes" id="UP001178508"/>
    </source>
</evidence>
<reference evidence="2" key="1">
    <citation type="submission" date="2023-08" db="EMBL/GenBank/DDBJ databases">
        <authorList>
            <person name="Alioto T."/>
            <person name="Alioto T."/>
            <person name="Gomez Garrido J."/>
        </authorList>
    </citation>
    <scope>NUCLEOTIDE SEQUENCE</scope>
</reference>
<dbReference type="AlphaFoldDB" id="A0AAV1GTV5"/>
<gene>
    <name evidence="2" type="ORF">XNOV1_A021601</name>
</gene>